<feature type="compositionally biased region" description="Low complexity" evidence="4">
    <location>
        <begin position="27"/>
        <end position="39"/>
    </location>
</feature>
<evidence type="ECO:0000313" key="8">
    <source>
        <dbReference type="Proteomes" id="UP001370348"/>
    </source>
</evidence>
<sequence>MRVLPRAPLAATVVVAAAAVFSACGSSSSDPGPPVSADAGPQADVVTLPDASPGPQPQHLSEAGLYANLATKQTSPEALAYVPSYALWSDAADKKRWIVLPAGAKIDTSDMDHWQFPIGTKLFKEFARGGRRLETRLIERIANTGKTETDYRASTFVWRDDDSDADLVTEGATNVRGTDHDVPTRVQCFTCHSGEPGKILGFSAVQLARTTAGTDPASAVTLKWLAEQGKLTHPPAPGADFSAPGDATTAGALGYLHANCGNCHNENGGAWRYTKMVLRLSGTERAPNKTELYKTTVGVAMDRRENSPYPNRIEAGHPDKSALLYRMSKRDGTPEAMPPLASKKTDATGTATVTSWIQGLK</sequence>
<keyword evidence="1 3" id="KW-0479">Metal-binding</keyword>
<dbReference type="PROSITE" id="PS51007">
    <property type="entry name" value="CYTC"/>
    <property type="match status" value="1"/>
</dbReference>
<keyword evidence="5" id="KW-0732">Signal</keyword>
<evidence type="ECO:0000256" key="3">
    <source>
        <dbReference type="PROSITE-ProRule" id="PRU00433"/>
    </source>
</evidence>
<gene>
    <name evidence="7" type="ORF">LZC94_05005</name>
</gene>
<accession>A0ABZ2M0X4</accession>
<feature type="signal peptide" evidence="5">
    <location>
        <begin position="1"/>
        <end position="18"/>
    </location>
</feature>
<evidence type="ECO:0000256" key="5">
    <source>
        <dbReference type="SAM" id="SignalP"/>
    </source>
</evidence>
<keyword evidence="2 3" id="KW-0408">Iron</keyword>
<evidence type="ECO:0000259" key="6">
    <source>
        <dbReference type="PROSITE" id="PS51007"/>
    </source>
</evidence>
<keyword evidence="8" id="KW-1185">Reference proteome</keyword>
<keyword evidence="3" id="KW-0349">Heme</keyword>
<feature type="chain" id="PRO_5046528229" description="Cytochrome c domain-containing protein" evidence="5">
    <location>
        <begin position="19"/>
        <end position="361"/>
    </location>
</feature>
<name>A0ABZ2M0X4_9BACT</name>
<protein>
    <recommendedName>
        <fullName evidence="6">Cytochrome c domain-containing protein</fullName>
    </recommendedName>
</protein>
<evidence type="ECO:0000256" key="2">
    <source>
        <dbReference type="ARBA" id="ARBA00023004"/>
    </source>
</evidence>
<feature type="region of interest" description="Disordered" evidence="4">
    <location>
        <begin position="27"/>
        <end position="58"/>
    </location>
</feature>
<dbReference type="PROSITE" id="PS51257">
    <property type="entry name" value="PROKAR_LIPOPROTEIN"/>
    <property type="match status" value="1"/>
</dbReference>
<dbReference type="InterPro" id="IPR036280">
    <property type="entry name" value="Multihaem_cyt_sf"/>
</dbReference>
<dbReference type="Proteomes" id="UP001370348">
    <property type="component" value="Chromosome"/>
</dbReference>
<dbReference type="EMBL" id="CP089984">
    <property type="protein sequence ID" value="WXB16637.1"/>
    <property type="molecule type" value="Genomic_DNA"/>
</dbReference>
<organism evidence="7 8">
    <name type="scientific">Pendulispora albinea</name>
    <dbReference type="NCBI Taxonomy" id="2741071"/>
    <lineage>
        <taxon>Bacteria</taxon>
        <taxon>Pseudomonadati</taxon>
        <taxon>Myxococcota</taxon>
        <taxon>Myxococcia</taxon>
        <taxon>Myxococcales</taxon>
        <taxon>Sorangiineae</taxon>
        <taxon>Pendulisporaceae</taxon>
        <taxon>Pendulispora</taxon>
    </lineage>
</organism>
<proteinExistence type="predicted"/>
<reference evidence="7 8" key="1">
    <citation type="submission" date="2021-12" db="EMBL/GenBank/DDBJ databases">
        <title>Discovery of the Pendulisporaceae a myxobacterial family with distinct sporulation behavior and unique specialized metabolism.</title>
        <authorList>
            <person name="Garcia R."/>
            <person name="Popoff A."/>
            <person name="Bader C.D."/>
            <person name="Loehr J."/>
            <person name="Walesch S."/>
            <person name="Walt C."/>
            <person name="Boldt J."/>
            <person name="Bunk B."/>
            <person name="Haeckl F.J.F.P.J."/>
            <person name="Gunesch A.P."/>
            <person name="Birkelbach J."/>
            <person name="Nuebel U."/>
            <person name="Pietschmann T."/>
            <person name="Bach T."/>
            <person name="Mueller R."/>
        </authorList>
    </citation>
    <scope>NUCLEOTIDE SEQUENCE [LARGE SCALE GENOMIC DNA]</scope>
    <source>
        <strain evidence="7 8">MSr11954</strain>
    </source>
</reference>
<dbReference type="RefSeq" id="WP_394826264.1">
    <property type="nucleotide sequence ID" value="NZ_CP089984.1"/>
</dbReference>
<evidence type="ECO:0000256" key="1">
    <source>
        <dbReference type="ARBA" id="ARBA00022723"/>
    </source>
</evidence>
<evidence type="ECO:0000256" key="4">
    <source>
        <dbReference type="SAM" id="MobiDB-lite"/>
    </source>
</evidence>
<feature type="domain" description="Cytochrome c" evidence="6">
    <location>
        <begin position="246"/>
        <end position="361"/>
    </location>
</feature>
<dbReference type="InterPro" id="IPR009056">
    <property type="entry name" value="Cyt_c-like_dom"/>
</dbReference>
<dbReference type="SUPFAM" id="SSF48695">
    <property type="entry name" value="Multiheme cytochromes"/>
    <property type="match status" value="1"/>
</dbReference>
<evidence type="ECO:0000313" key="7">
    <source>
        <dbReference type="EMBL" id="WXB16637.1"/>
    </source>
</evidence>